<feature type="compositionally biased region" description="Basic and acidic residues" evidence="1">
    <location>
        <begin position="274"/>
        <end position="283"/>
    </location>
</feature>
<dbReference type="InterPro" id="IPR036865">
    <property type="entry name" value="CRAL-TRIO_dom_sf"/>
</dbReference>
<accession>A0A8T0IAS7</accession>
<dbReference type="GO" id="GO:0008526">
    <property type="term" value="F:phosphatidylinositol transfer activity"/>
    <property type="evidence" value="ECO:0007669"/>
    <property type="project" value="TreeGrafter"/>
</dbReference>
<dbReference type="SMART" id="SM01100">
    <property type="entry name" value="CRAL_TRIO_N"/>
    <property type="match status" value="1"/>
</dbReference>
<dbReference type="Proteomes" id="UP000822688">
    <property type="component" value="Chromosome 4"/>
</dbReference>
<dbReference type="PRINTS" id="PR00180">
    <property type="entry name" value="CRETINALDHBP"/>
</dbReference>
<dbReference type="OrthoDB" id="75724at2759"/>
<dbReference type="InterPro" id="IPR036273">
    <property type="entry name" value="CRAL/TRIO_N_dom_sf"/>
</dbReference>
<dbReference type="Pfam" id="PF00650">
    <property type="entry name" value="CRAL_TRIO"/>
    <property type="match status" value="1"/>
</dbReference>
<dbReference type="PANTHER" id="PTHR45824:SF6">
    <property type="entry name" value="F16L1.9 PROTEIN"/>
    <property type="match status" value="1"/>
</dbReference>
<organism evidence="3 4">
    <name type="scientific">Ceratodon purpureus</name>
    <name type="common">Fire moss</name>
    <name type="synonym">Dicranum purpureum</name>
    <dbReference type="NCBI Taxonomy" id="3225"/>
    <lineage>
        <taxon>Eukaryota</taxon>
        <taxon>Viridiplantae</taxon>
        <taxon>Streptophyta</taxon>
        <taxon>Embryophyta</taxon>
        <taxon>Bryophyta</taxon>
        <taxon>Bryophytina</taxon>
        <taxon>Bryopsida</taxon>
        <taxon>Dicranidae</taxon>
        <taxon>Pseudoditrichales</taxon>
        <taxon>Ditrichaceae</taxon>
        <taxon>Ceratodon</taxon>
    </lineage>
</organism>
<dbReference type="InterPro" id="IPR052578">
    <property type="entry name" value="PI_Transfer_CRAL-TRIO"/>
</dbReference>
<dbReference type="AlphaFoldDB" id="A0A8T0IAS7"/>
<dbReference type="SMART" id="SM00516">
    <property type="entry name" value="SEC14"/>
    <property type="match status" value="1"/>
</dbReference>
<evidence type="ECO:0000313" key="3">
    <source>
        <dbReference type="EMBL" id="KAG0580006.1"/>
    </source>
</evidence>
<dbReference type="EMBL" id="CM026424">
    <property type="protein sequence ID" value="KAG0580006.1"/>
    <property type="molecule type" value="Genomic_DNA"/>
</dbReference>
<dbReference type="Pfam" id="PF03765">
    <property type="entry name" value="CRAL_TRIO_N"/>
    <property type="match status" value="1"/>
</dbReference>
<sequence>MTSFLKKSASKVGSRNLDEPSTPEDEQTKVSELRAAIGPLTGRLDQFADDACLKRYLRARNWNVKKSEKMLKDSLAWRETYKPEEIRWSDIAGESETGKVYRANFKDKSGHTVLVMHPGRQNTTNADLQMKQLVYFLENAILNLPEDQEQMIWLIDFKGWSMKKSSPVSVARETANILQNHYPERLHVAILYNPPRLFEAFWMIVKPFLDPKTFRKVKFVYAKNAESQKIMTELFEEDAIKRTFEDPNDYSHEDYAKLMQDDDVKSTLHWKGVGETKPEHDEAQNGSDVPNMEGLKIEDTPANGHTDAPAAPAVAAAPVVAPVS</sequence>
<keyword evidence="4" id="KW-1185">Reference proteome</keyword>
<dbReference type="InterPro" id="IPR001251">
    <property type="entry name" value="CRAL-TRIO_dom"/>
</dbReference>
<feature type="region of interest" description="Disordered" evidence="1">
    <location>
        <begin position="1"/>
        <end position="28"/>
    </location>
</feature>
<proteinExistence type="predicted"/>
<dbReference type="PROSITE" id="PS50191">
    <property type="entry name" value="CRAL_TRIO"/>
    <property type="match status" value="1"/>
</dbReference>
<feature type="region of interest" description="Disordered" evidence="1">
    <location>
        <begin position="274"/>
        <end position="310"/>
    </location>
</feature>
<reference evidence="3" key="1">
    <citation type="submission" date="2020-06" db="EMBL/GenBank/DDBJ databases">
        <title>WGS assembly of Ceratodon purpureus strain R40.</title>
        <authorList>
            <person name="Carey S.B."/>
            <person name="Jenkins J."/>
            <person name="Shu S."/>
            <person name="Lovell J.T."/>
            <person name="Sreedasyam A."/>
            <person name="Maumus F."/>
            <person name="Tiley G.P."/>
            <person name="Fernandez-Pozo N."/>
            <person name="Barry K."/>
            <person name="Chen C."/>
            <person name="Wang M."/>
            <person name="Lipzen A."/>
            <person name="Daum C."/>
            <person name="Saski C.A."/>
            <person name="Payton A.C."/>
            <person name="Mcbreen J.C."/>
            <person name="Conrad R.E."/>
            <person name="Kollar L.M."/>
            <person name="Olsson S."/>
            <person name="Huttunen S."/>
            <person name="Landis J.B."/>
            <person name="Wickett N.J."/>
            <person name="Johnson M.G."/>
            <person name="Rensing S.A."/>
            <person name="Grimwood J."/>
            <person name="Schmutz J."/>
            <person name="Mcdaniel S.F."/>
        </authorList>
    </citation>
    <scope>NUCLEOTIDE SEQUENCE</scope>
    <source>
        <strain evidence="3">R40</strain>
    </source>
</reference>
<comment type="caution">
    <text evidence="3">The sequence shown here is derived from an EMBL/GenBank/DDBJ whole genome shotgun (WGS) entry which is preliminary data.</text>
</comment>
<evidence type="ECO:0000259" key="2">
    <source>
        <dbReference type="PROSITE" id="PS50191"/>
    </source>
</evidence>
<dbReference type="PANTHER" id="PTHR45824">
    <property type="entry name" value="GH16843P"/>
    <property type="match status" value="1"/>
</dbReference>
<dbReference type="CDD" id="cd00170">
    <property type="entry name" value="SEC14"/>
    <property type="match status" value="1"/>
</dbReference>
<feature type="domain" description="CRAL-TRIO" evidence="2">
    <location>
        <begin position="88"/>
        <end position="252"/>
    </location>
</feature>
<dbReference type="FunFam" id="3.40.525.10:FF:000008">
    <property type="entry name" value="Phosphatidylinositol transfer protein 3"/>
    <property type="match status" value="1"/>
</dbReference>
<evidence type="ECO:0000313" key="4">
    <source>
        <dbReference type="Proteomes" id="UP000822688"/>
    </source>
</evidence>
<dbReference type="InterPro" id="IPR011074">
    <property type="entry name" value="CRAL/TRIO_N_dom"/>
</dbReference>
<gene>
    <name evidence="3" type="ORF">KC19_4G141500</name>
</gene>
<dbReference type="SUPFAM" id="SSF52087">
    <property type="entry name" value="CRAL/TRIO domain"/>
    <property type="match status" value="1"/>
</dbReference>
<name>A0A8T0IAS7_CERPU</name>
<dbReference type="Gene3D" id="3.40.525.10">
    <property type="entry name" value="CRAL-TRIO lipid binding domain"/>
    <property type="match status" value="1"/>
</dbReference>
<dbReference type="SUPFAM" id="SSF46938">
    <property type="entry name" value="CRAL/TRIO N-terminal domain"/>
    <property type="match status" value="1"/>
</dbReference>
<evidence type="ECO:0000256" key="1">
    <source>
        <dbReference type="SAM" id="MobiDB-lite"/>
    </source>
</evidence>
<protein>
    <recommendedName>
        <fullName evidence="2">CRAL-TRIO domain-containing protein</fullName>
    </recommendedName>
</protein>